<feature type="region of interest" description="Disordered" evidence="1">
    <location>
        <begin position="1"/>
        <end position="52"/>
    </location>
</feature>
<evidence type="ECO:0000313" key="3">
    <source>
        <dbReference type="Proteomes" id="UP000807115"/>
    </source>
</evidence>
<reference evidence="2" key="1">
    <citation type="journal article" date="2019" name="BMC Genomics">
        <title>A new reference genome for Sorghum bicolor reveals high levels of sequence similarity between sweet and grain genotypes: implications for the genetics of sugar metabolism.</title>
        <authorList>
            <person name="Cooper E.A."/>
            <person name="Brenton Z.W."/>
            <person name="Flinn B.S."/>
            <person name="Jenkins J."/>
            <person name="Shu S."/>
            <person name="Flowers D."/>
            <person name="Luo F."/>
            <person name="Wang Y."/>
            <person name="Xia P."/>
            <person name="Barry K."/>
            <person name="Daum C."/>
            <person name="Lipzen A."/>
            <person name="Yoshinaga Y."/>
            <person name="Schmutz J."/>
            <person name="Saski C."/>
            <person name="Vermerris W."/>
            <person name="Kresovich S."/>
        </authorList>
    </citation>
    <scope>NUCLEOTIDE SEQUENCE</scope>
</reference>
<evidence type="ECO:0000313" key="2">
    <source>
        <dbReference type="EMBL" id="KAG0527763.1"/>
    </source>
</evidence>
<protein>
    <submittedName>
        <fullName evidence="2">Uncharacterized protein</fullName>
    </submittedName>
</protein>
<evidence type="ECO:0000256" key="1">
    <source>
        <dbReference type="SAM" id="MobiDB-lite"/>
    </source>
</evidence>
<comment type="caution">
    <text evidence="2">The sequence shown here is derived from an EMBL/GenBank/DDBJ whole genome shotgun (WGS) entry which is preliminary data.</text>
</comment>
<dbReference type="EMBL" id="CM027685">
    <property type="protein sequence ID" value="KAG0527763.1"/>
    <property type="molecule type" value="Genomic_DNA"/>
</dbReference>
<name>A0A921QU81_SORBI</name>
<sequence length="52" mass="5598">MSLENSGPHVKTSTGGRHTHGEGPEANHTGERRHSKLAQDFQNKSNPTIGCC</sequence>
<organism evidence="2 3">
    <name type="scientific">Sorghum bicolor</name>
    <name type="common">Sorghum</name>
    <name type="synonym">Sorghum vulgare</name>
    <dbReference type="NCBI Taxonomy" id="4558"/>
    <lineage>
        <taxon>Eukaryota</taxon>
        <taxon>Viridiplantae</taxon>
        <taxon>Streptophyta</taxon>
        <taxon>Embryophyta</taxon>
        <taxon>Tracheophyta</taxon>
        <taxon>Spermatophyta</taxon>
        <taxon>Magnoliopsida</taxon>
        <taxon>Liliopsida</taxon>
        <taxon>Poales</taxon>
        <taxon>Poaceae</taxon>
        <taxon>PACMAD clade</taxon>
        <taxon>Panicoideae</taxon>
        <taxon>Andropogonodae</taxon>
        <taxon>Andropogoneae</taxon>
        <taxon>Sorghinae</taxon>
        <taxon>Sorghum</taxon>
    </lineage>
</organism>
<reference evidence="2" key="2">
    <citation type="submission" date="2020-10" db="EMBL/GenBank/DDBJ databases">
        <authorList>
            <person name="Cooper E.A."/>
            <person name="Brenton Z.W."/>
            <person name="Flinn B.S."/>
            <person name="Jenkins J."/>
            <person name="Shu S."/>
            <person name="Flowers D."/>
            <person name="Luo F."/>
            <person name="Wang Y."/>
            <person name="Xia P."/>
            <person name="Barry K."/>
            <person name="Daum C."/>
            <person name="Lipzen A."/>
            <person name="Yoshinaga Y."/>
            <person name="Schmutz J."/>
            <person name="Saski C."/>
            <person name="Vermerris W."/>
            <person name="Kresovich S."/>
        </authorList>
    </citation>
    <scope>NUCLEOTIDE SEQUENCE</scope>
</reference>
<gene>
    <name evidence="2" type="ORF">BDA96_06G261600</name>
</gene>
<dbReference type="AlphaFoldDB" id="A0A921QU81"/>
<accession>A0A921QU81</accession>
<proteinExistence type="predicted"/>
<feature type="compositionally biased region" description="Polar residues" evidence="1">
    <location>
        <begin position="40"/>
        <end position="52"/>
    </location>
</feature>
<feature type="compositionally biased region" description="Basic and acidic residues" evidence="1">
    <location>
        <begin position="19"/>
        <end position="32"/>
    </location>
</feature>
<dbReference type="Proteomes" id="UP000807115">
    <property type="component" value="Chromosome 6"/>
</dbReference>